<dbReference type="InterPro" id="IPR029055">
    <property type="entry name" value="Ntn_hydrolases_N"/>
</dbReference>
<name>A0ABS9UFW6_9BACL</name>
<protein>
    <submittedName>
        <fullName evidence="1">Uncharacterized protein</fullName>
    </submittedName>
</protein>
<proteinExistence type="predicted"/>
<evidence type="ECO:0000313" key="2">
    <source>
        <dbReference type="Proteomes" id="UP001316087"/>
    </source>
</evidence>
<sequence length="237" mass="26952">MTVALNVKGKDSIIMAIDSRASWKNTPVHNDQCRKIFILPNKVAISFSGSLTRVIFNKETNEIISRYMDINDLVYGLEHYPNSEHMTIADTIEYVIRKFCSYFAGFTTQIHLGGAEEGSLVFVSMEFKNGEHIKNYPIPIDEYGFRFSGSDHEQIFSNMITFSDQHPTISYDEMAAALIQKSNDELIAFTYNVIAEVMKENVDKSKELQTVGGNIDIVQITKDDTVWVRRDGKDIVK</sequence>
<gene>
    <name evidence="1" type="ORF">LZ480_15445</name>
</gene>
<keyword evidence="2" id="KW-1185">Reference proteome</keyword>
<dbReference type="RefSeq" id="WP_241370445.1">
    <property type="nucleotide sequence ID" value="NZ_JAKZFC010000007.1"/>
</dbReference>
<dbReference type="Pfam" id="PF00227">
    <property type="entry name" value="Proteasome"/>
    <property type="match status" value="1"/>
</dbReference>
<accession>A0ABS9UFW6</accession>
<dbReference type="CDD" id="cd01901">
    <property type="entry name" value="Ntn_hydrolase"/>
    <property type="match status" value="1"/>
</dbReference>
<dbReference type="SUPFAM" id="SSF56235">
    <property type="entry name" value="N-terminal nucleophile aminohydrolases (Ntn hydrolases)"/>
    <property type="match status" value="2"/>
</dbReference>
<dbReference type="Gene3D" id="3.60.20.10">
    <property type="entry name" value="Glutamine Phosphoribosylpyrophosphate, subunit 1, domain 1"/>
    <property type="match status" value="1"/>
</dbReference>
<dbReference type="Proteomes" id="UP001316087">
    <property type="component" value="Unassembled WGS sequence"/>
</dbReference>
<comment type="caution">
    <text evidence="1">The sequence shown here is derived from an EMBL/GenBank/DDBJ whole genome shotgun (WGS) entry which is preliminary data.</text>
</comment>
<dbReference type="InterPro" id="IPR001353">
    <property type="entry name" value="Proteasome_sua/b"/>
</dbReference>
<reference evidence="1 2" key="1">
    <citation type="submission" date="2022-03" db="EMBL/GenBank/DDBJ databases">
        <authorList>
            <person name="Jo J.-H."/>
            <person name="Im W.-T."/>
        </authorList>
    </citation>
    <scope>NUCLEOTIDE SEQUENCE [LARGE SCALE GENOMIC DNA]</scope>
    <source>
        <strain evidence="1 2">MA9</strain>
    </source>
</reference>
<evidence type="ECO:0000313" key="1">
    <source>
        <dbReference type="EMBL" id="MCH7323270.1"/>
    </source>
</evidence>
<organism evidence="1 2">
    <name type="scientific">Solibacillus palustris</name>
    <dbReference type="NCBI Taxonomy" id="2908203"/>
    <lineage>
        <taxon>Bacteria</taxon>
        <taxon>Bacillati</taxon>
        <taxon>Bacillota</taxon>
        <taxon>Bacilli</taxon>
        <taxon>Bacillales</taxon>
        <taxon>Caryophanaceae</taxon>
        <taxon>Solibacillus</taxon>
    </lineage>
</organism>
<dbReference type="EMBL" id="JAKZFC010000007">
    <property type="protein sequence ID" value="MCH7323270.1"/>
    <property type="molecule type" value="Genomic_DNA"/>
</dbReference>